<sequence length="272" mass="28902">MVLAEVSPSGDGGVAVGTDADAEKIEKLLRSERGGTRLTAVGIVDEKIGDVAFELAEDIPFAALEQRLLHPDGWEALAGTLLGEPSARAGYLIKRDLLKTWWQDATPEQPPTKAGAPTRSAGASVVASSQPAAKPAAILSAKYATELEGQGLDEPGALALSITLEIGGVVSAEEALALDGAKYGTSPGLVSKDYIERGMQTEASLMLSLRSGLMEFNDEKILLTYFQRYLRKYSGRGLPSLPVDKELRDDEGHVKPDCPVFKADLPKVKKGN</sequence>
<name>A0A0D3L221_EMIH1</name>
<dbReference type="PaxDb" id="2903-EOD42056"/>
<protein>
    <submittedName>
        <fullName evidence="1">Uncharacterized protein</fullName>
    </submittedName>
</protein>
<dbReference type="AlphaFoldDB" id="A0A0D3L221"/>
<organism evidence="1 2">
    <name type="scientific">Emiliania huxleyi (strain CCMP1516)</name>
    <dbReference type="NCBI Taxonomy" id="280463"/>
    <lineage>
        <taxon>Eukaryota</taxon>
        <taxon>Haptista</taxon>
        <taxon>Haptophyta</taxon>
        <taxon>Prymnesiophyceae</taxon>
        <taxon>Isochrysidales</taxon>
        <taxon>Noelaerhabdaceae</taxon>
        <taxon>Emiliania</taxon>
    </lineage>
</organism>
<keyword evidence="2" id="KW-1185">Reference proteome</keyword>
<dbReference type="RefSeq" id="XP_005794485.1">
    <property type="nucleotide sequence ID" value="XM_005794428.1"/>
</dbReference>
<dbReference type="Proteomes" id="UP000013827">
    <property type="component" value="Unassembled WGS sequence"/>
</dbReference>
<evidence type="ECO:0000313" key="1">
    <source>
        <dbReference type="EnsemblProtists" id="EOD42056"/>
    </source>
</evidence>
<dbReference type="EnsemblProtists" id="EOD42056">
    <property type="protein sequence ID" value="EOD42056"/>
    <property type="gene ID" value="EMIHUDRAFT_194746"/>
</dbReference>
<proteinExistence type="predicted"/>
<dbReference type="GeneID" id="17287326"/>
<reference evidence="1" key="2">
    <citation type="submission" date="2024-10" db="UniProtKB">
        <authorList>
            <consortium name="EnsemblProtists"/>
        </authorList>
    </citation>
    <scope>IDENTIFICATION</scope>
</reference>
<dbReference type="KEGG" id="ehx:EMIHUDRAFT_194746"/>
<reference evidence="2" key="1">
    <citation type="journal article" date="2013" name="Nature">
        <title>Pan genome of the phytoplankton Emiliania underpins its global distribution.</title>
        <authorList>
            <person name="Read B.A."/>
            <person name="Kegel J."/>
            <person name="Klute M.J."/>
            <person name="Kuo A."/>
            <person name="Lefebvre S.C."/>
            <person name="Maumus F."/>
            <person name="Mayer C."/>
            <person name="Miller J."/>
            <person name="Monier A."/>
            <person name="Salamov A."/>
            <person name="Young J."/>
            <person name="Aguilar M."/>
            <person name="Claverie J.M."/>
            <person name="Frickenhaus S."/>
            <person name="Gonzalez K."/>
            <person name="Herman E.K."/>
            <person name="Lin Y.C."/>
            <person name="Napier J."/>
            <person name="Ogata H."/>
            <person name="Sarno A.F."/>
            <person name="Shmutz J."/>
            <person name="Schroeder D."/>
            <person name="de Vargas C."/>
            <person name="Verret F."/>
            <person name="von Dassow P."/>
            <person name="Valentin K."/>
            <person name="Van de Peer Y."/>
            <person name="Wheeler G."/>
            <person name="Dacks J.B."/>
            <person name="Delwiche C.F."/>
            <person name="Dyhrman S.T."/>
            <person name="Glockner G."/>
            <person name="John U."/>
            <person name="Richards T."/>
            <person name="Worden A.Z."/>
            <person name="Zhang X."/>
            <person name="Grigoriev I.V."/>
            <person name="Allen A.E."/>
            <person name="Bidle K."/>
            <person name="Borodovsky M."/>
            <person name="Bowler C."/>
            <person name="Brownlee C."/>
            <person name="Cock J.M."/>
            <person name="Elias M."/>
            <person name="Gladyshev V.N."/>
            <person name="Groth M."/>
            <person name="Guda C."/>
            <person name="Hadaegh A."/>
            <person name="Iglesias-Rodriguez M.D."/>
            <person name="Jenkins J."/>
            <person name="Jones B.M."/>
            <person name="Lawson T."/>
            <person name="Leese F."/>
            <person name="Lindquist E."/>
            <person name="Lobanov A."/>
            <person name="Lomsadze A."/>
            <person name="Malik S.B."/>
            <person name="Marsh M.E."/>
            <person name="Mackinder L."/>
            <person name="Mock T."/>
            <person name="Mueller-Roeber B."/>
            <person name="Pagarete A."/>
            <person name="Parker M."/>
            <person name="Probert I."/>
            <person name="Quesneville H."/>
            <person name="Raines C."/>
            <person name="Rensing S.A."/>
            <person name="Riano-Pachon D.M."/>
            <person name="Richier S."/>
            <person name="Rokitta S."/>
            <person name="Shiraiwa Y."/>
            <person name="Soanes D.M."/>
            <person name="van der Giezen M."/>
            <person name="Wahlund T.M."/>
            <person name="Williams B."/>
            <person name="Wilson W."/>
            <person name="Wolfe G."/>
            <person name="Wurch L.L."/>
        </authorList>
    </citation>
    <scope>NUCLEOTIDE SEQUENCE</scope>
</reference>
<accession>A0A0D3L221</accession>
<evidence type="ECO:0000313" key="2">
    <source>
        <dbReference type="Proteomes" id="UP000013827"/>
    </source>
</evidence>
<dbReference type="HOGENOM" id="CLU_039795_0_0_1"/>